<sequence length="177" mass="18719">MYTFLAQFTTIFSLIACVCAEPAPLPQFETLFSGPLLIGQFNSVTGPLGVRLNAPVLGGNLSDSSGNMVATIMTGPGAEHGIVAADGTFFPDARITLQWTADQKFAYIDAHGVGQAGVKDMFYAHLETDSPTWNSLNARFIIANLTFGEPSPTLTFFGVKSESGGVASAVMHNQTPL</sequence>
<dbReference type="Proteomes" id="UP000250043">
    <property type="component" value="Unassembled WGS sequence"/>
</dbReference>
<name>A0A8E2DIZ9_9APHY</name>
<feature type="chain" id="PRO_5034322214" evidence="1">
    <location>
        <begin position="21"/>
        <end position="177"/>
    </location>
</feature>
<dbReference type="EMBL" id="KV722699">
    <property type="protein sequence ID" value="OCH84253.1"/>
    <property type="molecule type" value="Genomic_DNA"/>
</dbReference>
<dbReference type="AlphaFoldDB" id="A0A8E2DIZ9"/>
<keyword evidence="3" id="KW-1185">Reference proteome</keyword>
<keyword evidence="1" id="KW-0732">Signal</keyword>
<feature type="signal peptide" evidence="1">
    <location>
        <begin position="1"/>
        <end position="20"/>
    </location>
</feature>
<evidence type="ECO:0000256" key="1">
    <source>
        <dbReference type="SAM" id="SignalP"/>
    </source>
</evidence>
<dbReference type="OrthoDB" id="2749676at2759"/>
<reference evidence="2 3" key="1">
    <citation type="submission" date="2016-07" db="EMBL/GenBank/DDBJ databases">
        <title>Draft genome of the white-rot fungus Obba rivulosa 3A-2.</title>
        <authorList>
            <consortium name="DOE Joint Genome Institute"/>
            <person name="Miettinen O."/>
            <person name="Riley R."/>
            <person name="Acob R."/>
            <person name="Barry K."/>
            <person name="Cullen D."/>
            <person name="De Vries R."/>
            <person name="Hainaut M."/>
            <person name="Hatakka A."/>
            <person name="Henrissat B."/>
            <person name="Hilden K."/>
            <person name="Kuo R."/>
            <person name="Labutti K."/>
            <person name="Lipzen A."/>
            <person name="Makela M.R."/>
            <person name="Sandor L."/>
            <person name="Spatafora J.W."/>
            <person name="Grigoriev I.V."/>
            <person name="Hibbett D.S."/>
        </authorList>
    </citation>
    <scope>NUCLEOTIDE SEQUENCE [LARGE SCALE GENOMIC DNA]</scope>
    <source>
        <strain evidence="2 3">3A-2</strain>
    </source>
</reference>
<evidence type="ECO:0000313" key="3">
    <source>
        <dbReference type="Proteomes" id="UP000250043"/>
    </source>
</evidence>
<protein>
    <submittedName>
        <fullName evidence="2">Uncharacterized protein</fullName>
    </submittedName>
</protein>
<gene>
    <name evidence="2" type="ORF">OBBRIDRAFT_891896</name>
</gene>
<proteinExistence type="predicted"/>
<evidence type="ECO:0000313" key="2">
    <source>
        <dbReference type="EMBL" id="OCH84253.1"/>
    </source>
</evidence>
<organism evidence="2 3">
    <name type="scientific">Obba rivulosa</name>
    <dbReference type="NCBI Taxonomy" id="1052685"/>
    <lineage>
        <taxon>Eukaryota</taxon>
        <taxon>Fungi</taxon>
        <taxon>Dikarya</taxon>
        <taxon>Basidiomycota</taxon>
        <taxon>Agaricomycotina</taxon>
        <taxon>Agaricomycetes</taxon>
        <taxon>Polyporales</taxon>
        <taxon>Gelatoporiaceae</taxon>
        <taxon>Obba</taxon>
    </lineage>
</organism>
<accession>A0A8E2DIZ9</accession>
<dbReference type="Gene3D" id="2.40.160.20">
    <property type="match status" value="1"/>
</dbReference>